<feature type="compositionally biased region" description="Polar residues" evidence="2">
    <location>
        <begin position="222"/>
        <end position="237"/>
    </location>
</feature>
<evidence type="ECO:0000313" key="4">
    <source>
        <dbReference type="Proteomes" id="UP001465976"/>
    </source>
</evidence>
<comment type="caution">
    <text evidence="3">The sequence shown here is derived from an EMBL/GenBank/DDBJ whole genome shotgun (WGS) entry which is preliminary data.</text>
</comment>
<dbReference type="EMBL" id="JBAHYK010000915">
    <property type="protein sequence ID" value="KAL0570541.1"/>
    <property type="molecule type" value="Genomic_DNA"/>
</dbReference>
<feature type="compositionally biased region" description="Polar residues" evidence="2">
    <location>
        <begin position="251"/>
        <end position="265"/>
    </location>
</feature>
<keyword evidence="1" id="KW-0175">Coiled coil</keyword>
<gene>
    <name evidence="3" type="ORF">V5O48_011424</name>
</gene>
<evidence type="ECO:0000256" key="2">
    <source>
        <dbReference type="SAM" id="MobiDB-lite"/>
    </source>
</evidence>
<feature type="compositionally biased region" description="Pro residues" evidence="2">
    <location>
        <begin position="238"/>
        <end position="248"/>
    </location>
</feature>
<sequence>MLPEPVTTTATVATIAANSLTVAHFGRKVAKTIPLKGLFLESILQDMNDRMAKIMDLLKQFRTYIGQPDSPSTSDPGCSPGTNTTSIVPFSQELATYKKLLKAYDEYRADLDLIINSQKQSRRSKLRDLFKKISHEIIALQENIRELGHEVKQQSRKAEETMNRRGIDADMRSNDLALAAVGKDRPRLEALPPPEQYMEVYKIGLQFFPELKARNFTSEACKSLQSGSPLHRQSPSPDLTPEPTPEPSAPCDQTSSARSSVSTQGYEYPPKAHRTIIKAGPEDAPCVQNVRAHPDGGNISETPGSNPFEDPQGSTDPMPVEGPRDDCPTSQP</sequence>
<evidence type="ECO:0000256" key="1">
    <source>
        <dbReference type="SAM" id="Coils"/>
    </source>
</evidence>
<feature type="region of interest" description="Disordered" evidence="2">
    <location>
        <begin position="222"/>
        <end position="332"/>
    </location>
</feature>
<evidence type="ECO:0000313" key="3">
    <source>
        <dbReference type="EMBL" id="KAL0570541.1"/>
    </source>
</evidence>
<dbReference type="Proteomes" id="UP001465976">
    <property type="component" value="Unassembled WGS sequence"/>
</dbReference>
<reference evidence="3 4" key="1">
    <citation type="submission" date="2024-02" db="EMBL/GenBank/DDBJ databases">
        <title>A draft genome for the cacao thread blight pathogen Marasmius crinis-equi.</title>
        <authorList>
            <person name="Cohen S.P."/>
            <person name="Baruah I.K."/>
            <person name="Amoako-Attah I."/>
            <person name="Bukari Y."/>
            <person name="Meinhardt L.W."/>
            <person name="Bailey B.A."/>
        </authorList>
    </citation>
    <scope>NUCLEOTIDE SEQUENCE [LARGE SCALE GENOMIC DNA]</scope>
    <source>
        <strain evidence="3 4">GH-76</strain>
    </source>
</reference>
<keyword evidence="4" id="KW-1185">Reference proteome</keyword>
<feature type="compositionally biased region" description="Basic and acidic residues" evidence="2">
    <location>
        <begin position="322"/>
        <end position="332"/>
    </location>
</feature>
<proteinExistence type="predicted"/>
<feature type="coiled-coil region" evidence="1">
    <location>
        <begin position="137"/>
        <end position="164"/>
    </location>
</feature>
<organism evidence="3 4">
    <name type="scientific">Marasmius crinis-equi</name>
    <dbReference type="NCBI Taxonomy" id="585013"/>
    <lineage>
        <taxon>Eukaryota</taxon>
        <taxon>Fungi</taxon>
        <taxon>Dikarya</taxon>
        <taxon>Basidiomycota</taxon>
        <taxon>Agaricomycotina</taxon>
        <taxon>Agaricomycetes</taxon>
        <taxon>Agaricomycetidae</taxon>
        <taxon>Agaricales</taxon>
        <taxon>Marasmiineae</taxon>
        <taxon>Marasmiaceae</taxon>
        <taxon>Marasmius</taxon>
    </lineage>
</organism>
<protein>
    <submittedName>
        <fullName evidence="3">Uncharacterized protein</fullName>
    </submittedName>
</protein>
<feature type="compositionally biased region" description="Polar residues" evidence="2">
    <location>
        <begin position="69"/>
        <end position="85"/>
    </location>
</feature>
<name>A0ABR3F5N3_9AGAR</name>
<feature type="region of interest" description="Disordered" evidence="2">
    <location>
        <begin position="66"/>
        <end position="85"/>
    </location>
</feature>
<accession>A0ABR3F5N3</accession>